<name>A0A8S1R3J2_9CILI</name>
<keyword evidence="2" id="KW-1185">Reference proteome</keyword>
<reference evidence="1" key="1">
    <citation type="submission" date="2021-01" db="EMBL/GenBank/DDBJ databases">
        <authorList>
            <consortium name="Genoscope - CEA"/>
            <person name="William W."/>
        </authorList>
    </citation>
    <scope>NUCLEOTIDE SEQUENCE</scope>
</reference>
<dbReference type="GO" id="GO:0000149">
    <property type="term" value="F:SNARE binding"/>
    <property type="evidence" value="ECO:0007669"/>
    <property type="project" value="TreeGrafter"/>
</dbReference>
<comment type="caution">
    <text evidence="1">The sequence shown here is derived from an EMBL/GenBank/DDBJ whole genome shotgun (WGS) entry which is preliminary data.</text>
</comment>
<proteinExistence type="predicted"/>
<dbReference type="OrthoDB" id="289912at2759"/>
<accession>A0A8S1R3J2</accession>
<protein>
    <recommendedName>
        <fullName evidence="3">Exocyst complex component Sec6</fullName>
    </recommendedName>
</protein>
<dbReference type="PANTHER" id="PTHR21292:SF1">
    <property type="entry name" value="EXOCYST COMPLEX COMPONENT 3"/>
    <property type="match status" value="1"/>
</dbReference>
<organism evidence="1 2">
    <name type="scientific">Paramecium sonneborni</name>
    <dbReference type="NCBI Taxonomy" id="65129"/>
    <lineage>
        <taxon>Eukaryota</taxon>
        <taxon>Sar</taxon>
        <taxon>Alveolata</taxon>
        <taxon>Ciliophora</taxon>
        <taxon>Intramacronucleata</taxon>
        <taxon>Oligohymenophorea</taxon>
        <taxon>Peniculida</taxon>
        <taxon>Parameciidae</taxon>
        <taxon>Paramecium</taxon>
    </lineage>
</organism>
<dbReference type="Proteomes" id="UP000692954">
    <property type="component" value="Unassembled WGS sequence"/>
</dbReference>
<gene>
    <name evidence="1" type="ORF">PSON_ATCC_30995.1.T1330132</name>
</gene>
<dbReference type="GO" id="GO:0051601">
    <property type="term" value="P:exocyst localization"/>
    <property type="evidence" value="ECO:0007669"/>
    <property type="project" value="TreeGrafter"/>
</dbReference>
<dbReference type="PANTHER" id="PTHR21292">
    <property type="entry name" value="EXOCYST COMPLEX COMPONENT SEC6-RELATED"/>
    <property type="match status" value="1"/>
</dbReference>
<evidence type="ECO:0008006" key="3">
    <source>
        <dbReference type="Google" id="ProtNLM"/>
    </source>
</evidence>
<dbReference type="AlphaFoldDB" id="A0A8S1R3J2"/>
<dbReference type="InterPro" id="IPR010326">
    <property type="entry name" value="EXOC3/Sec6"/>
</dbReference>
<evidence type="ECO:0000313" key="2">
    <source>
        <dbReference type="Proteomes" id="UP000692954"/>
    </source>
</evidence>
<dbReference type="GO" id="GO:0006887">
    <property type="term" value="P:exocytosis"/>
    <property type="evidence" value="ECO:0007669"/>
    <property type="project" value="InterPro"/>
</dbReference>
<dbReference type="Pfam" id="PF06046">
    <property type="entry name" value="Sec6"/>
    <property type="match status" value="1"/>
</dbReference>
<sequence>MHQCQKVFQNEEEAKAAANLTIIEILSNPSYQDDEKFDKLLNQFIEQQLELDKKIQKMIQSQIDALNKTKNFMDQCFNNVEKCEQQITNLNSEFDKDAQFHRELVSYERIFFYRKNIGLMLDQMKYIFKVQEEIDKMNQTFQNGNADYENLHYKLIALVDIRDNIIEAVNTSPQYKQDLSVILNEFQCLSEFENKFYDKIFEIFLTTIDASIKKPQQLIKALQIIETADKSRELRKKDLIYKKRVIQTIEKGIDEKFNQKLKDANDAVQILEQSKFSSADLILAFDHTVKCFPKHYNIFKIIEDQYKVNVEKRIIPFLEDEQKVTESFGTLINLLSWVDSYEQLLSRVGEQTESYVALRCKVKSYMPIFQDHVNNLIIDFSEKAIRKDKSEQQTLENITKLIRTKQDLLTYFPEDIFHFINQQLDILGPNLKGEIFIEFIRSVCGTLSEVLKKECKDFINELPSSEQEGEVSPLYLLVLQTNNYYKCMTYSNETKEYCLKFCNELISDRVQQIFYQDLTGGFNEIINQLLEKSCKLVFNEINDQIIPFLFAPKWQNENLIDQALLTLKDYLKDIQILMLNQIHFNKLVKLIFKQLITIYQEQLLFTYQFITGIPKGFFPKLLTNLSFVNEQDKDKKKKEKDKKAAITMILSNKELLIPQMQRDRDVIMNSIEQDFITQVGKTSAQQYDKILTTLIKSINNPKSELDGLLQLYPQSFEQYSLNILEVVLQIREDFDVKQKQQKMEILNNLINKKQ</sequence>
<dbReference type="EMBL" id="CAJJDN010000133">
    <property type="protein sequence ID" value="CAD8121662.1"/>
    <property type="molecule type" value="Genomic_DNA"/>
</dbReference>
<evidence type="ECO:0000313" key="1">
    <source>
        <dbReference type="EMBL" id="CAD8121662.1"/>
    </source>
</evidence>
<dbReference type="GO" id="GO:0000145">
    <property type="term" value="C:exocyst"/>
    <property type="evidence" value="ECO:0007669"/>
    <property type="project" value="InterPro"/>
</dbReference>